<evidence type="ECO:0000313" key="2">
    <source>
        <dbReference type="EMBL" id="KAK6504681.1"/>
    </source>
</evidence>
<evidence type="ECO:0000313" key="3">
    <source>
        <dbReference type="Proteomes" id="UP001370758"/>
    </source>
</evidence>
<feature type="compositionally biased region" description="Acidic residues" evidence="1">
    <location>
        <begin position="37"/>
        <end position="47"/>
    </location>
</feature>
<comment type="caution">
    <text evidence="2">The sequence shown here is derived from an EMBL/GenBank/DDBJ whole genome shotgun (WGS) entry which is preliminary data.</text>
</comment>
<reference evidence="2 3" key="1">
    <citation type="submission" date="2023-08" db="EMBL/GenBank/DDBJ databases">
        <authorList>
            <person name="Palmer J.M."/>
        </authorList>
    </citation>
    <scope>NUCLEOTIDE SEQUENCE [LARGE SCALE GENOMIC DNA]</scope>
    <source>
        <strain evidence="2 3">TWF481</strain>
    </source>
</reference>
<sequence>MNELANKILIPSEEFLETFAYRHGEAGGGADVRGVENEDGEQDDDGEEAVRAVDSCEGRGTVHPYSHSRLDSVRGHPGTPASYRYYSSAAVDEDEMKGAAVVVDDAVVVVVATYIFYRPFQLHGMCRSN</sequence>
<gene>
    <name evidence="2" type="ORF">TWF481_006620</name>
</gene>
<organism evidence="2 3">
    <name type="scientific">Arthrobotrys musiformis</name>
    <dbReference type="NCBI Taxonomy" id="47236"/>
    <lineage>
        <taxon>Eukaryota</taxon>
        <taxon>Fungi</taxon>
        <taxon>Dikarya</taxon>
        <taxon>Ascomycota</taxon>
        <taxon>Pezizomycotina</taxon>
        <taxon>Orbiliomycetes</taxon>
        <taxon>Orbiliales</taxon>
        <taxon>Orbiliaceae</taxon>
        <taxon>Arthrobotrys</taxon>
    </lineage>
</organism>
<feature type="compositionally biased region" description="Basic and acidic residues" evidence="1">
    <location>
        <begin position="48"/>
        <end position="57"/>
    </location>
</feature>
<dbReference type="EMBL" id="JAVHJL010000004">
    <property type="protein sequence ID" value="KAK6504681.1"/>
    <property type="molecule type" value="Genomic_DNA"/>
</dbReference>
<name>A0AAV9WAZ4_9PEZI</name>
<keyword evidence="3" id="KW-1185">Reference proteome</keyword>
<evidence type="ECO:0000256" key="1">
    <source>
        <dbReference type="SAM" id="MobiDB-lite"/>
    </source>
</evidence>
<feature type="region of interest" description="Disordered" evidence="1">
    <location>
        <begin position="27"/>
        <end position="77"/>
    </location>
</feature>
<proteinExistence type="predicted"/>
<dbReference type="Proteomes" id="UP001370758">
    <property type="component" value="Unassembled WGS sequence"/>
</dbReference>
<protein>
    <submittedName>
        <fullName evidence="2">Uncharacterized protein</fullName>
    </submittedName>
</protein>
<accession>A0AAV9WAZ4</accession>
<dbReference type="AlphaFoldDB" id="A0AAV9WAZ4"/>